<sequence length="62" mass="6798">MTMNEGRVCGCRCGGIPARGKFLPGHDSKIVPQLEADHGSLIAFWAWYEEAMTGAPPKPRRV</sequence>
<dbReference type="EMBL" id="BAAALF010000001">
    <property type="protein sequence ID" value="GAA1214937.1"/>
    <property type="molecule type" value="Genomic_DNA"/>
</dbReference>
<name>A0ABN1VM95_9ACTN</name>
<gene>
    <name evidence="1" type="ORF">GCM10009665_00920</name>
</gene>
<protein>
    <submittedName>
        <fullName evidence="1">Uncharacterized protein</fullName>
    </submittedName>
</protein>
<dbReference type="Proteomes" id="UP001500037">
    <property type="component" value="Unassembled WGS sequence"/>
</dbReference>
<accession>A0ABN1VM95</accession>
<evidence type="ECO:0000313" key="1">
    <source>
        <dbReference type="EMBL" id="GAA1214937.1"/>
    </source>
</evidence>
<dbReference type="RefSeq" id="WP_344437604.1">
    <property type="nucleotide sequence ID" value="NZ_BAAALF010000001.1"/>
</dbReference>
<organism evidence="1 2">
    <name type="scientific">Kitasatospora nipponensis</name>
    <dbReference type="NCBI Taxonomy" id="258049"/>
    <lineage>
        <taxon>Bacteria</taxon>
        <taxon>Bacillati</taxon>
        <taxon>Actinomycetota</taxon>
        <taxon>Actinomycetes</taxon>
        <taxon>Kitasatosporales</taxon>
        <taxon>Streptomycetaceae</taxon>
        <taxon>Kitasatospora</taxon>
    </lineage>
</organism>
<comment type="caution">
    <text evidence="1">The sequence shown here is derived from an EMBL/GenBank/DDBJ whole genome shotgun (WGS) entry which is preliminary data.</text>
</comment>
<evidence type="ECO:0000313" key="2">
    <source>
        <dbReference type="Proteomes" id="UP001500037"/>
    </source>
</evidence>
<keyword evidence="2" id="KW-1185">Reference proteome</keyword>
<reference evidence="1 2" key="1">
    <citation type="journal article" date="2019" name="Int. J. Syst. Evol. Microbiol.">
        <title>The Global Catalogue of Microorganisms (GCM) 10K type strain sequencing project: providing services to taxonomists for standard genome sequencing and annotation.</title>
        <authorList>
            <consortium name="The Broad Institute Genomics Platform"/>
            <consortium name="The Broad Institute Genome Sequencing Center for Infectious Disease"/>
            <person name="Wu L."/>
            <person name="Ma J."/>
        </authorList>
    </citation>
    <scope>NUCLEOTIDE SEQUENCE [LARGE SCALE GENOMIC DNA]</scope>
    <source>
        <strain evidence="1 2">JCM 13004</strain>
    </source>
</reference>
<proteinExistence type="predicted"/>